<evidence type="ECO:0000256" key="4">
    <source>
        <dbReference type="ARBA" id="ARBA00022786"/>
    </source>
</evidence>
<feature type="compositionally biased region" description="Basic and acidic residues" evidence="7">
    <location>
        <begin position="1234"/>
        <end position="1245"/>
    </location>
</feature>
<feature type="domain" description="USP" evidence="8">
    <location>
        <begin position="585"/>
        <end position="1221"/>
    </location>
</feature>
<dbReference type="Pfam" id="PF00443">
    <property type="entry name" value="UCH"/>
    <property type="match status" value="2"/>
</dbReference>
<feature type="compositionally biased region" description="Acidic residues" evidence="7">
    <location>
        <begin position="1126"/>
        <end position="1136"/>
    </location>
</feature>
<dbReference type="InterPro" id="IPR038765">
    <property type="entry name" value="Papain-like_cys_pep_sf"/>
</dbReference>
<evidence type="ECO:0000256" key="6">
    <source>
        <dbReference type="ARBA" id="ARBA00022807"/>
    </source>
</evidence>
<dbReference type="PANTHER" id="PTHR43982:SF6">
    <property type="entry name" value="UBIQUITIN CARBOXYL-TERMINAL HYDROLASE 2-RELATED"/>
    <property type="match status" value="1"/>
</dbReference>
<reference evidence="9 10" key="1">
    <citation type="journal article" date="2019" name="Mol. Biol. Evol.">
        <title>Blast fungal genomes show frequent chromosomal changes, gene gains and losses, and effector gene turnover.</title>
        <authorList>
            <person name="Gomez Luciano L.B."/>
            <person name="Jason Tsai I."/>
            <person name="Chuma I."/>
            <person name="Tosa Y."/>
            <person name="Chen Y.H."/>
            <person name="Li J.Y."/>
            <person name="Li M.Y."/>
            <person name="Jade Lu M.Y."/>
            <person name="Nakayashiki H."/>
            <person name="Li W.H."/>
        </authorList>
    </citation>
    <scope>NUCLEOTIDE SEQUENCE [LARGE SCALE GENOMIC DNA]</scope>
    <source>
        <strain evidence="9">MZ5-1-6</strain>
    </source>
</reference>
<comment type="catalytic activity">
    <reaction evidence="1">
        <text>Thiol-dependent hydrolysis of ester, thioester, amide, peptide and isopeptide bonds formed by the C-terminal Gly of ubiquitin (a 76-residue protein attached to proteins as an intracellular targeting signal).</text>
        <dbReference type="EC" id="3.4.19.12"/>
    </reaction>
</comment>
<dbReference type="InterPro" id="IPR001394">
    <property type="entry name" value="Peptidase_C19_UCH"/>
</dbReference>
<accession>A0A4P7NK00</accession>
<evidence type="ECO:0000256" key="5">
    <source>
        <dbReference type="ARBA" id="ARBA00022801"/>
    </source>
</evidence>
<keyword evidence="5" id="KW-0378">Hydrolase</keyword>
<dbReference type="Gene3D" id="3.90.70.10">
    <property type="entry name" value="Cysteine proteinases"/>
    <property type="match status" value="2"/>
</dbReference>
<sequence length="1275" mass="142804">MNPPIQSGTVTAAATPFKIPGRLAHKWVEDFLEYGLADEPSFRIGCPAVGKSHHFEAKLDQCVATDLRNAGKHYIIIVSAICVLCRHHFIFRVTAPTGQLCGQSHGNPQKPLHHLIATTPISEDFEPCSLDRGRNPKYLTCGGHSAYKCSTPSCSYRVNIEISEPRVTPEHAHTLLDDAAVKLRLQNEIQETPERFSGTSDENRAIDYLSQYLTDTLTPPQSRRGSKIKTRNVKFAVQFGDGESANRLFEFLEFKKGVDNEECAYWELPEMDVPEHAPTSVPSQKSFYQDVRAEIWCLKGVYKWPGHDSSMGFDRILQDAFHCSHKDAAGLEFQDSFAGAETAKSHFNLLGLTSRSHWKIFRYAYECQTRVDKLPAHREQYLNALQRISAQYNQDELNFFIATEHSRIDAEHFDQYPSVNQPESVLSNGIKSIDSADSGYVSIDAIIGEYRNKVQNSHMSPTKETGARKRLDLRSELLKVATTHPEGPKLKEVVREPMDLDEALICLDLQVDTDQLKSMDVTVPEAMAQVQVEQGKDAFLTGMALQAIGKTLNNDVLVALAATMMGEQPQNKVEEEPVNDPNLPAGLDNLRNTCYLNSMLQYFFTINPVRDLILNFDEYKLPENEESRSSRRVTTEERGISAKQAYVANELANELRSLFSDLISTQNHYATPTQRLALAAMKNTDQLEARARELEARPSETGAQTIGPLPDPNNTKGRTPDNGMVYAGKAPDYAAPAPPVRANGGRSPGGVTPERTETSSDVSSHTLVNVGPSDYDNDREVSSEWNPLIQRVNSVRSNASSDNSMRCEVNDDDLMEQQIDSKIGEFNPVGSGKDVEMFDASPSQVVSESAAVQAAATALAGLSSHSVSTEPEDEISRIKRALDDKTIKGTDQEDVQEAMDKMLFNLRSAIKPTGTEPLGPKAEAQTDAVTEILRLIKVEYQKPLNKAKWELTTPTTEDFLLAYPARSGNVELHEAIERGFMRQISENPKEPDNPFLSFSSIRRFPPILHICIQRTVYDQSARAGKKIDVSIQLPQVLYMDRYKESAPGDALWMRRHKYWDHLELEDPKVLAARRKLEQKKPGTADADTAMAEAQDAAVDELEAYHNEAVNQANGTDSNHNQPSDIDLGDEADSEAEAEAKRQKYEDTFDDLRDHEYHLHAVICHGGSTGASGHYWVWIFDFEQRVWYNYNDRTVRVHKDNEKVLKDLSASDQPYYIAYVRRDNLDLVSIPRRVNREQEKQPEMCERPMSPPPTPPRRPASMAATGISGFDVEMTP</sequence>
<evidence type="ECO:0000259" key="8">
    <source>
        <dbReference type="PROSITE" id="PS50235"/>
    </source>
</evidence>
<evidence type="ECO:0000313" key="10">
    <source>
        <dbReference type="Proteomes" id="UP000294847"/>
    </source>
</evidence>
<dbReference type="Proteomes" id="UP000294847">
    <property type="component" value="Chromosome 5"/>
</dbReference>
<evidence type="ECO:0000256" key="3">
    <source>
        <dbReference type="ARBA" id="ARBA00022670"/>
    </source>
</evidence>
<evidence type="ECO:0000256" key="7">
    <source>
        <dbReference type="SAM" id="MobiDB-lite"/>
    </source>
</evidence>
<dbReference type="InterPro" id="IPR044635">
    <property type="entry name" value="UBP14-like"/>
</dbReference>
<proteinExistence type="predicted"/>
<name>A0A4P7NK00_PYROR</name>
<feature type="region of interest" description="Disordered" evidence="7">
    <location>
        <begin position="1234"/>
        <end position="1275"/>
    </location>
</feature>
<dbReference type="AlphaFoldDB" id="A0A4P7NK00"/>
<feature type="compositionally biased region" description="Pro residues" evidence="7">
    <location>
        <begin position="1248"/>
        <end position="1257"/>
    </location>
</feature>
<dbReference type="PROSITE" id="PS00973">
    <property type="entry name" value="USP_2"/>
    <property type="match status" value="1"/>
</dbReference>
<keyword evidence="6" id="KW-0788">Thiol protease</keyword>
<feature type="region of interest" description="Disordered" evidence="7">
    <location>
        <begin position="695"/>
        <end position="715"/>
    </location>
</feature>
<organism evidence="9 10">
    <name type="scientific">Pyricularia oryzae</name>
    <name type="common">Rice blast fungus</name>
    <name type="synonym">Magnaporthe oryzae</name>
    <dbReference type="NCBI Taxonomy" id="318829"/>
    <lineage>
        <taxon>Eukaryota</taxon>
        <taxon>Fungi</taxon>
        <taxon>Dikarya</taxon>
        <taxon>Ascomycota</taxon>
        <taxon>Pezizomycotina</taxon>
        <taxon>Sordariomycetes</taxon>
        <taxon>Sordariomycetidae</taxon>
        <taxon>Magnaporthales</taxon>
        <taxon>Pyriculariaceae</taxon>
        <taxon>Pyricularia</taxon>
    </lineage>
</organism>
<evidence type="ECO:0000256" key="2">
    <source>
        <dbReference type="ARBA" id="ARBA00012759"/>
    </source>
</evidence>
<dbReference type="GO" id="GO:0061136">
    <property type="term" value="P:regulation of proteasomal protein catabolic process"/>
    <property type="evidence" value="ECO:0007669"/>
    <property type="project" value="TreeGrafter"/>
</dbReference>
<dbReference type="PROSITE" id="PS50235">
    <property type="entry name" value="USP_3"/>
    <property type="match status" value="1"/>
</dbReference>
<dbReference type="GO" id="GO:0016579">
    <property type="term" value="P:protein deubiquitination"/>
    <property type="evidence" value="ECO:0007669"/>
    <property type="project" value="InterPro"/>
</dbReference>
<feature type="region of interest" description="Disordered" evidence="7">
    <location>
        <begin position="736"/>
        <end position="780"/>
    </location>
</feature>
<dbReference type="GO" id="GO:0070628">
    <property type="term" value="F:proteasome binding"/>
    <property type="evidence" value="ECO:0007669"/>
    <property type="project" value="TreeGrafter"/>
</dbReference>
<protein>
    <recommendedName>
        <fullName evidence="2">ubiquitinyl hydrolase 1</fullName>
        <ecNumber evidence="2">3.4.19.12</ecNumber>
    </recommendedName>
</protein>
<evidence type="ECO:0000256" key="1">
    <source>
        <dbReference type="ARBA" id="ARBA00000707"/>
    </source>
</evidence>
<evidence type="ECO:0000313" key="9">
    <source>
        <dbReference type="EMBL" id="QBZ62330.1"/>
    </source>
</evidence>
<dbReference type="InterPro" id="IPR028889">
    <property type="entry name" value="USP"/>
</dbReference>
<keyword evidence="4" id="KW-0833">Ubl conjugation pathway</keyword>
<dbReference type="InterPro" id="IPR018200">
    <property type="entry name" value="USP_CS"/>
</dbReference>
<dbReference type="GO" id="GO:0004843">
    <property type="term" value="F:cysteine-type deubiquitinase activity"/>
    <property type="evidence" value="ECO:0007669"/>
    <property type="project" value="UniProtKB-EC"/>
</dbReference>
<gene>
    <name evidence="9" type="ORF">PoMZ_11209</name>
</gene>
<dbReference type="GO" id="GO:0043161">
    <property type="term" value="P:proteasome-mediated ubiquitin-dependent protein catabolic process"/>
    <property type="evidence" value="ECO:0007669"/>
    <property type="project" value="InterPro"/>
</dbReference>
<dbReference type="PANTHER" id="PTHR43982">
    <property type="entry name" value="UBIQUITIN CARBOXYL-TERMINAL HYDROLASE"/>
    <property type="match status" value="1"/>
</dbReference>
<keyword evidence="3" id="KW-0645">Protease</keyword>
<dbReference type="SUPFAM" id="SSF54001">
    <property type="entry name" value="Cysteine proteinases"/>
    <property type="match status" value="1"/>
</dbReference>
<dbReference type="EC" id="3.4.19.12" evidence="2"/>
<dbReference type="EMBL" id="CP034208">
    <property type="protein sequence ID" value="QBZ62330.1"/>
    <property type="molecule type" value="Genomic_DNA"/>
</dbReference>
<dbReference type="CDD" id="cd02666">
    <property type="entry name" value="Peptidase_C19J"/>
    <property type="match status" value="1"/>
</dbReference>
<feature type="compositionally biased region" description="Polar residues" evidence="7">
    <location>
        <begin position="1111"/>
        <end position="1123"/>
    </location>
</feature>
<feature type="region of interest" description="Disordered" evidence="7">
    <location>
        <begin position="1111"/>
        <end position="1141"/>
    </location>
</feature>